<evidence type="ECO:0000256" key="5">
    <source>
        <dbReference type="ARBA" id="ARBA00023284"/>
    </source>
</evidence>
<comment type="similarity">
    <text evidence="1 7">Belongs to the thioredoxin family.</text>
</comment>
<evidence type="ECO:0000256" key="9">
    <source>
        <dbReference type="PIRSR" id="PIRSR000077-4"/>
    </source>
</evidence>
<dbReference type="AlphaFoldDB" id="A0A6I4IU42"/>
<evidence type="ECO:0000313" key="12">
    <source>
        <dbReference type="Proteomes" id="UP000431264"/>
    </source>
</evidence>
<comment type="caution">
    <text evidence="11">The sequence shown here is derived from an EMBL/GenBank/DDBJ whole genome shotgun (WGS) entry which is preliminary data.</text>
</comment>
<evidence type="ECO:0000259" key="10">
    <source>
        <dbReference type="PROSITE" id="PS51352"/>
    </source>
</evidence>
<dbReference type="OrthoDB" id="9790390at2"/>
<dbReference type="PANTHER" id="PTHR45663:SF11">
    <property type="entry name" value="GEO12009P1"/>
    <property type="match status" value="1"/>
</dbReference>
<dbReference type="SUPFAM" id="SSF52833">
    <property type="entry name" value="Thioredoxin-like"/>
    <property type="match status" value="1"/>
</dbReference>
<evidence type="ECO:0000256" key="2">
    <source>
        <dbReference type="ARBA" id="ARBA00022448"/>
    </source>
</evidence>
<dbReference type="InterPro" id="IPR013766">
    <property type="entry name" value="Thioredoxin_domain"/>
</dbReference>
<reference evidence="12" key="1">
    <citation type="submission" date="2019-05" db="EMBL/GenBank/DDBJ databases">
        <title>Flavobacterium profundi sp. nov., isolated from a deep-sea seamount.</title>
        <authorList>
            <person name="Zhang D.-C."/>
        </authorList>
    </citation>
    <scope>NUCLEOTIDE SEQUENCE [LARGE SCALE GENOMIC DNA]</scope>
    <source>
        <strain evidence="12">TP390</strain>
    </source>
</reference>
<keyword evidence="2" id="KW-0813">Transport</keyword>
<proteinExistence type="inferred from homology"/>
<evidence type="ECO:0000256" key="4">
    <source>
        <dbReference type="ARBA" id="ARBA00023157"/>
    </source>
</evidence>
<evidence type="ECO:0000256" key="7">
    <source>
        <dbReference type="PIRNR" id="PIRNR000077"/>
    </source>
</evidence>
<dbReference type="PROSITE" id="PS51352">
    <property type="entry name" value="THIOREDOXIN_2"/>
    <property type="match status" value="1"/>
</dbReference>
<dbReference type="Pfam" id="PF00085">
    <property type="entry name" value="Thioredoxin"/>
    <property type="match status" value="1"/>
</dbReference>
<keyword evidence="12" id="KW-1185">Reference proteome</keyword>
<gene>
    <name evidence="11" type="primary">trxA</name>
    <name evidence="11" type="ORF">GOQ30_14320</name>
</gene>
<feature type="site" description="Contributes to redox potential value" evidence="8">
    <location>
        <position position="26"/>
    </location>
</feature>
<protein>
    <recommendedName>
        <fullName evidence="6 7">Thioredoxin</fullName>
    </recommendedName>
</protein>
<dbReference type="PROSITE" id="PS00194">
    <property type="entry name" value="THIOREDOXIN_1"/>
    <property type="match status" value="1"/>
</dbReference>
<evidence type="ECO:0000256" key="6">
    <source>
        <dbReference type="NCBIfam" id="TIGR01068"/>
    </source>
</evidence>
<evidence type="ECO:0000256" key="1">
    <source>
        <dbReference type="ARBA" id="ARBA00008987"/>
    </source>
</evidence>
<evidence type="ECO:0000256" key="8">
    <source>
        <dbReference type="PIRSR" id="PIRSR000077-1"/>
    </source>
</evidence>
<dbReference type="CDD" id="cd02947">
    <property type="entry name" value="TRX_family"/>
    <property type="match status" value="1"/>
</dbReference>
<dbReference type="InterPro" id="IPR017937">
    <property type="entry name" value="Thioredoxin_CS"/>
</dbReference>
<dbReference type="PRINTS" id="PR00421">
    <property type="entry name" value="THIOREDOXIN"/>
</dbReference>
<feature type="disulfide bond" description="Redox-active" evidence="9">
    <location>
        <begin position="24"/>
        <end position="27"/>
    </location>
</feature>
<dbReference type="EMBL" id="WQLW01000011">
    <property type="protein sequence ID" value="MVO10345.1"/>
    <property type="molecule type" value="Genomic_DNA"/>
</dbReference>
<dbReference type="Gene3D" id="3.40.30.10">
    <property type="entry name" value="Glutaredoxin"/>
    <property type="match status" value="1"/>
</dbReference>
<dbReference type="GO" id="GO:0015035">
    <property type="term" value="F:protein-disulfide reductase activity"/>
    <property type="evidence" value="ECO:0007669"/>
    <property type="project" value="UniProtKB-UniRule"/>
</dbReference>
<feature type="site" description="Deprotonates C-terminal active site Cys" evidence="8">
    <location>
        <position position="18"/>
    </location>
</feature>
<sequence>MIEKFSNLIHQNELVLVDFYAEWCGPCKTMSPILQEAKGVLKDAVRIIKINVDQYQDLANEFSVRGVPTLILFKQGKMLWRQSGVVSSRDLVSIIQSHFN</sequence>
<dbReference type="GO" id="GO:0005829">
    <property type="term" value="C:cytosol"/>
    <property type="evidence" value="ECO:0007669"/>
    <property type="project" value="TreeGrafter"/>
</dbReference>
<evidence type="ECO:0000256" key="3">
    <source>
        <dbReference type="ARBA" id="ARBA00022982"/>
    </source>
</evidence>
<dbReference type="FunFam" id="3.40.30.10:FF:000001">
    <property type="entry name" value="Thioredoxin"/>
    <property type="match status" value="1"/>
</dbReference>
<dbReference type="InterPro" id="IPR005746">
    <property type="entry name" value="Thioredoxin"/>
</dbReference>
<dbReference type="Proteomes" id="UP000431264">
    <property type="component" value="Unassembled WGS sequence"/>
</dbReference>
<dbReference type="PANTHER" id="PTHR45663">
    <property type="entry name" value="GEO12009P1"/>
    <property type="match status" value="1"/>
</dbReference>
<feature type="site" description="Contributes to redox potential value" evidence="8">
    <location>
        <position position="25"/>
    </location>
</feature>
<name>A0A6I4IU42_9FLAO</name>
<organism evidence="11 12">
    <name type="scientific">Flavobacterium profundi</name>
    <dbReference type="NCBI Taxonomy" id="1774945"/>
    <lineage>
        <taxon>Bacteria</taxon>
        <taxon>Pseudomonadati</taxon>
        <taxon>Bacteroidota</taxon>
        <taxon>Flavobacteriia</taxon>
        <taxon>Flavobacteriales</taxon>
        <taxon>Flavobacteriaceae</taxon>
        <taxon>Flavobacterium</taxon>
    </lineage>
</organism>
<feature type="domain" description="Thioredoxin" evidence="10">
    <location>
        <begin position="1"/>
        <end position="100"/>
    </location>
</feature>
<dbReference type="InterPro" id="IPR036249">
    <property type="entry name" value="Thioredoxin-like_sf"/>
</dbReference>
<dbReference type="NCBIfam" id="TIGR01068">
    <property type="entry name" value="thioredoxin"/>
    <property type="match status" value="1"/>
</dbReference>
<feature type="active site" description="Nucleophile" evidence="8">
    <location>
        <position position="24"/>
    </location>
</feature>
<keyword evidence="5 9" id="KW-0676">Redox-active center</keyword>
<dbReference type="PIRSF" id="PIRSF000077">
    <property type="entry name" value="Thioredoxin"/>
    <property type="match status" value="1"/>
</dbReference>
<keyword evidence="4 9" id="KW-1015">Disulfide bond</keyword>
<keyword evidence="3" id="KW-0249">Electron transport</keyword>
<accession>A0A6I4IU42</accession>
<dbReference type="GO" id="GO:0045454">
    <property type="term" value="P:cell redox homeostasis"/>
    <property type="evidence" value="ECO:0007669"/>
    <property type="project" value="TreeGrafter"/>
</dbReference>
<feature type="active site" description="Nucleophile" evidence="8">
    <location>
        <position position="27"/>
    </location>
</feature>
<evidence type="ECO:0000313" key="11">
    <source>
        <dbReference type="EMBL" id="MVO10345.1"/>
    </source>
</evidence>